<comment type="caution">
    <text evidence="2">The sequence shown here is derived from an EMBL/GenBank/DDBJ whole genome shotgun (WGS) entry which is preliminary data.</text>
</comment>
<dbReference type="Proteomes" id="UP000075230">
    <property type="component" value="Unassembled WGS sequence"/>
</dbReference>
<sequence length="63" mass="7125">MEAERQAFAIGYPGPDGKKGRFPMDGARRCGLSKKTLWFGQDGEMGEEWVSYEAELRRKGPNM</sequence>
<evidence type="ECO:0000313" key="2">
    <source>
        <dbReference type="EMBL" id="GAT21523.1"/>
    </source>
</evidence>
<protein>
    <submittedName>
        <fullName evidence="2">Ubiquitin C-terminal hydrolase</fullName>
    </submittedName>
</protein>
<reference evidence="3" key="2">
    <citation type="submission" date="2016-02" db="EMBL/GenBank/DDBJ databases">
        <title>Genome sequencing of Aspergillus luchuensis NBRC 4314.</title>
        <authorList>
            <person name="Yamada O."/>
        </authorList>
    </citation>
    <scope>NUCLEOTIDE SEQUENCE [LARGE SCALE GENOMIC DNA]</scope>
    <source>
        <strain evidence="3">RIB 2604</strain>
    </source>
</reference>
<dbReference type="GO" id="GO:0016787">
    <property type="term" value="F:hydrolase activity"/>
    <property type="evidence" value="ECO:0007669"/>
    <property type="project" value="UniProtKB-KW"/>
</dbReference>
<proteinExistence type="predicted"/>
<reference evidence="2 3" key="1">
    <citation type="journal article" date="2016" name="DNA Res.">
        <title>Genome sequence of Aspergillus luchuensis NBRC 4314.</title>
        <authorList>
            <person name="Yamada O."/>
            <person name="Machida M."/>
            <person name="Hosoyama A."/>
            <person name="Goto M."/>
            <person name="Takahashi T."/>
            <person name="Futagami T."/>
            <person name="Yamagata Y."/>
            <person name="Takeuchi M."/>
            <person name="Kobayashi T."/>
            <person name="Koike H."/>
            <person name="Abe K."/>
            <person name="Asai K."/>
            <person name="Arita M."/>
            <person name="Fujita N."/>
            <person name="Fukuda K."/>
            <person name="Higa K."/>
            <person name="Horikawa H."/>
            <person name="Ishikawa T."/>
            <person name="Jinno K."/>
            <person name="Kato Y."/>
            <person name="Kirimura K."/>
            <person name="Mizutani O."/>
            <person name="Nakasone K."/>
            <person name="Sano M."/>
            <person name="Shiraishi Y."/>
            <person name="Tsukahara M."/>
            <person name="Gomi K."/>
        </authorList>
    </citation>
    <scope>NUCLEOTIDE SEQUENCE [LARGE SCALE GENOMIC DNA]</scope>
    <source>
        <strain evidence="2 3">RIB 2604</strain>
    </source>
</reference>
<keyword evidence="2" id="KW-0378">Hydrolase</keyword>
<evidence type="ECO:0000256" key="1">
    <source>
        <dbReference type="SAM" id="MobiDB-lite"/>
    </source>
</evidence>
<organism evidence="2 3">
    <name type="scientific">Aspergillus kawachii</name>
    <name type="common">White koji mold</name>
    <name type="synonym">Aspergillus awamori var. kawachi</name>
    <dbReference type="NCBI Taxonomy" id="1069201"/>
    <lineage>
        <taxon>Eukaryota</taxon>
        <taxon>Fungi</taxon>
        <taxon>Dikarya</taxon>
        <taxon>Ascomycota</taxon>
        <taxon>Pezizomycotina</taxon>
        <taxon>Eurotiomycetes</taxon>
        <taxon>Eurotiomycetidae</taxon>
        <taxon>Eurotiales</taxon>
        <taxon>Aspergillaceae</taxon>
        <taxon>Aspergillus</taxon>
        <taxon>Aspergillus subgen. Circumdati</taxon>
    </lineage>
</organism>
<dbReference type="AlphaFoldDB" id="A0A146F748"/>
<name>A0A146F748_ASPKA</name>
<evidence type="ECO:0000313" key="3">
    <source>
        <dbReference type="Proteomes" id="UP000075230"/>
    </source>
</evidence>
<feature type="region of interest" description="Disordered" evidence="1">
    <location>
        <begin position="1"/>
        <end position="22"/>
    </location>
</feature>
<gene>
    <name evidence="2" type="ORF">RIB2604_01004130</name>
</gene>
<accession>A0A146F748</accession>
<dbReference type="EMBL" id="BCWF01000010">
    <property type="protein sequence ID" value="GAT21523.1"/>
    <property type="molecule type" value="Genomic_DNA"/>
</dbReference>